<protein>
    <submittedName>
        <fullName evidence="3">Structural maintenance of chromosomes protein 6</fullName>
    </submittedName>
</protein>
<dbReference type="InterPro" id="IPR052958">
    <property type="entry name" value="IFN-induced_PKR_regulator"/>
</dbReference>
<dbReference type="EMBL" id="JAOPHQ010003984">
    <property type="protein sequence ID" value="KAK0141101.1"/>
    <property type="molecule type" value="Genomic_DNA"/>
</dbReference>
<keyword evidence="4" id="KW-1185">Reference proteome</keyword>
<organism evidence="3 4">
    <name type="scientific">Merluccius polli</name>
    <name type="common">Benguela hake</name>
    <name type="synonym">Merluccius cadenati</name>
    <dbReference type="NCBI Taxonomy" id="89951"/>
    <lineage>
        <taxon>Eukaryota</taxon>
        <taxon>Metazoa</taxon>
        <taxon>Chordata</taxon>
        <taxon>Craniata</taxon>
        <taxon>Vertebrata</taxon>
        <taxon>Euteleostomi</taxon>
        <taxon>Actinopterygii</taxon>
        <taxon>Neopterygii</taxon>
        <taxon>Teleostei</taxon>
        <taxon>Neoteleostei</taxon>
        <taxon>Acanthomorphata</taxon>
        <taxon>Zeiogadaria</taxon>
        <taxon>Gadariae</taxon>
        <taxon>Gadiformes</taxon>
        <taxon>Gadoidei</taxon>
        <taxon>Merlucciidae</taxon>
        <taxon>Merluccius</taxon>
    </lineage>
</organism>
<evidence type="ECO:0000256" key="1">
    <source>
        <dbReference type="SAM" id="MobiDB-lite"/>
    </source>
</evidence>
<evidence type="ECO:0000313" key="4">
    <source>
        <dbReference type="Proteomes" id="UP001174136"/>
    </source>
</evidence>
<dbReference type="PANTHER" id="PTHR46289:SF17">
    <property type="entry name" value="HAT C-TERMINAL DIMERISATION DOMAIN-CONTAINING PROTEIN"/>
    <property type="match status" value="1"/>
</dbReference>
<dbReference type="InterPro" id="IPR008906">
    <property type="entry name" value="HATC_C_dom"/>
</dbReference>
<reference evidence="3" key="1">
    <citation type="journal article" date="2023" name="Front. Mar. Sci.">
        <title>A new Merluccius polli reference genome to investigate the effects of global change in West African waters.</title>
        <authorList>
            <person name="Mateo J.L."/>
            <person name="Blanco-Fernandez C."/>
            <person name="Garcia-Vazquez E."/>
            <person name="Machado-Schiaffino G."/>
        </authorList>
    </citation>
    <scope>NUCLEOTIDE SEQUENCE</scope>
    <source>
        <strain evidence="3">C29</strain>
        <tissue evidence="3">Fin</tissue>
    </source>
</reference>
<comment type="caution">
    <text evidence="3">The sequence shown here is derived from an EMBL/GenBank/DDBJ whole genome shotgun (WGS) entry which is preliminary data.</text>
</comment>
<feature type="domain" description="HAT C-terminal dimerisation" evidence="2">
    <location>
        <begin position="2"/>
        <end position="55"/>
    </location>
</feature>
<proteinExistence type="predicted"/>
<dbReference type="Proteomes" id="UP001174136">
    <property type="component" value="Unassembled WGS sequence"/>
</dbReference>
<dbReference type="Pfam" id="PF05699">
    <property type="entry name" value="Dimer_Tnp_hAT"/>
    <property type="match status" value="1"/>
</dbReference>
<dbReference type="GO" id="GO:0046983">
    <property type="term" value="F:protein dimerization activity"/>
    <property type="evidence" value="ECO:0007669"/>
    <property type="project" value="InterPro"/>
</dbReference>
<accession>A0AA47MJ94</accession>
<sequence>MFPTLTQVIQISLTIPVSSCTCERTFSVLRRLHTWLRSTMGQDRLHHLAIMSVEREELSKFSHSQDMVNHKISIDMMLKIGNSQHFRQFIILTPQSMSSLPESKFIRILQMKDPERGSHDQASSRDHEDQA</sequence>
<feature type="region of interest" description="Disordered" evidence="1">
    <location>
        <begin position="112"/>
        <end position="131"/>
    </location>
</feature>
<name>A0AA47MJ94_MERPO</name>
<dbReference type="InterPro" id="IPR012337">
    <property type="entry name" value="RNaseH-like_sf"/>
</dbReference>
<gene>
    <name evidence="3" type="primary">Smc6</name>
    <name evidence="3" type="ORF">N1851_021903</name>
</gene>
<evidence type="ECO:0000259" key="2">
    <source>
        <dbReference type="Pfam" id="PF05699"/>
    </source>
</evidence>
<evidence type="ECO:0000313" key="3">
    <source>
        <dbReference type="EMBL" id="KAK0141101.1"/>
    </source>
</evidence>
<dbReference type="SUPFAM" id="SSF53098">
    <property type="entry name" value="Ribonuclease H-like"/>
    <property type="match status" value="1"/>
</dbReference>
<dbReference type="AlphaFoldDB" id="A0AA47MJ94"/>
<dbReference type="PANTHER" id="PTHR46289">
    <property type="entry name" value="52 KDA REPRESSOR OF THE INHIBITOR OF THE PROTEIN KINASE-LIKE PROTEIN-RELATED"/>
    <property type="match status" value="1"/>
</dbReference>